<feature type="compositionally biased region" description="Basic and acidic residues" evidence="1">
    <location>
        <begin position="109"/>
        <end position="136"/>
    </location>
</feature>
<reference evidence="3 4" key="1">
    <citation type="journal article" date="2013" name="Genome Announc.">
        <title>Draft Genome Sequences of Two Pairs of Human Intestinal Bifidobacterium longum subsp. longum Strains, 44B and 1-6B and 35B and 2-2B, Consecutively Isolated from Two Children after a 5-Year Time Period.</title>
        <authorList>
            <person name="Shkoporov A.N."/>
            <person name="Efimov B.A."/>
            <person name="Khokhlova E.V."/>
            <person name="Chaplin A.V."/>
            <person name="Kafarskaya L.I."/>
            <person name="Durkin A.S."/>
            <person name="McCorrison J."/>
            <person name="Torralba M."/>
            <person name="Gillis M."/>
            <person name="Sutton G."/>
            <person name="Weibel D.B."/>
            <person name="Nelson K.E."/>
            <person name="Smeianov V.V."/>
        </authorList>
    </citation>
    <scope>NUCLEOTIDE SEQUENCE [LARGE SCALE GENOMIC DNA]</scope>
    <source>
        <strain evidence="3 4">1-6B</strain>
    </source>
</reference>
<dbReference type="AlphaFoldDB" id="A0AA87IFY3"/>
<dbReference type="EMBL" id="AJTF01000023">
    <property type="protein sequence ID" value="EIJ28089.1"/>
    <property type="molecule type" value="Genomic_DNA"/>
</dbReference>
<comment type="caution">
    <text evidence="3">The sequence shown here is derived from an EMBL/GenBank/DDBJ whole genome shotgun (WGS) entry which is preliminary data.</text>
</comment>
<dbReference type="InterPro" id="IPR041501">
    <property type="entry name" value="DarA_C"/>
</dbReference>
<accession>A0AA87IFY3</accession>
<feature type="region of interest" description="Disordered" evidence="1">
    <location>
        <begin position="80"/>
        <end position="136"/>
    </location>
</feature>
<organism evidence="3 4">
    <name type="scientific">Bifidobacterium longum subsp. longum 1-6B</name>
    <dbReference type="NCBI Taxonomy" id="1161744"/>
    <lineage>
        <taxon>Bacteria</taxon>
        <taxon>Bacillati</taxon>
        <taxon>Actinomycetota</taxon>
        <taxon>Actinomycetes</taxon>
        <taxon>Bifidobacteriales</taxon>
        <taxon>Bifidobacteriaceae</taxon>
        <taxon>Bifidobacterium</taxon>
    </lineage>
</organism>
<feature type="domain" description="Defence against restriction A C-terminal" evidence="2">
    <location>
        <begin position="19"/>
        <end position="87"/>
    </location>
</feature>
<evidence type="ECO:0000313" key="4">
    <source>
        <dbReference type="Proteomes" id="UP000006410"/>
    </source>
</evidence>
<evidence type="ECO:0000313" key="3">
    <source>
        <dbReference type="EMBL" id="EIJ28089.1"/>
    </source>
</evidence>
<dbReference type="RefSeq" id="WP_007055128.1">
    <property type="nucleotide sequence ID" value="NZ_AJTF01000023.1"/>
</dbReference>
<sequence>MFSYEKQYGVSRLETSGPDFFKYYSTQRPVDIATYPRPKDNLPVAHLNYNARQPVEGESFRAWGELWYLHPLTEKQIADYELRPAHDNPEGREPVPERGAAKKPPIAEQMKEAGRKAREQRAPDAPEKKSPSRDDR</sequence>
<evidence type="ECO:0000256" key="1">
    <source>
        <dbReference type="SAM" id="MobiDB-lite"/>
    </source>
</evidence>
<evidence type="ECO:0000259" key="2">
    <source>
        <dbReference type="Pfam" id="PF18789"/>
    </source>
</evidence>
<name>A0AA87IFY3_BIFLL</name>
<feature type="compositionally biased region" description="Basic and acidic residues" evidence="1">
    <location>
        <begin position="80"/>
        <end position="100"/>
    </location>
</feature>
<proteinExistence type="predicted"/>
<dbReference type="Pfam" id="PF18789">
    <property type="entry name" value="DarA_C"/>
    <property type="match status" value="1"/>
</dbReference>
<dbReference type="Proteomes" id="UP000006410">
    <property type="component" value="Unassembled WGS sequence"/>
</dbReference>
<gene>
    <name evidence="3" type="ORF">HMPREF1313_1914</name>
</gene>
<protein>
    <recommendedName>
        <fullName evidence="2">Defence against restriction A C-terminal domain-containing protein</fullName>
    </recommendedName>
</protein>